<keyword evidence="7" id="KW-0732">Signal</keyword>
<feature type="region of interest" description="Disordered" evidence="5">
    <location>
        <begin position="234"/>
        <end position="330"/>
    </location>
</feature>
<organism evidence="9 10">
    <name type="scientific">Moelleriella libera RCEF 2490</name>
    <dbReference type="NCBI Taxonomy" id="1081109"/>
    <lineage>
        <taxon>Eukaryota</taxon>
        <taxon>Fungi</taxon>
        <taxon>Dikarya</taxon>
        <taxon>Ascomycota</taxon>
        <taxon>Pezizomycotina</taxon>
        <taxon>Sordariomycetes</taxon>
        <taxon>Hypocreomycetidae</taxon>
        <taxon>Hypocreales</taxon>
        <taxon>Clavicipitaceae</taxon>
        <taxon>Moelleriella</taxon>
    </lineage>
</organism>
<evidence type="ECO:0000313" key="10">
    <source>
        <dbReference type="Proteomes" id="UP000078544"/>
    </source>
</evidence>
<evidence type="ECO:0000256" key="5">
    <source>
        <dbReference type="SAM" id="MobiDB-lite"/>
    </source>
</evidence>
<dbReference type="NCBIfam" id="TIGR01167">
    <property type="entry name" value="LPXTG_anchor"/>
    <property type="match status" value="1"/>
</dbReference>
<evidence type="ECO:0000256" key="6">
    <source>
        <dbReference type="SAM" id="Phobius"/>
    </source>
</evidence>
<keyword evidence="2 6" id="KW-0812">Transmembrane</keyword>
<feature type="compositionally biased region" description="Low complexity" evidence="5">
    <location>
        <begin position="125"/>
        <end position="158"/>
    </location>
</feature>
<dbReference type="Proteomes" id="UP000078544">
    <property type="component" value="Unassembled WGS sequence"/>
</dbReference>
<dbReference type="GO" id="GO:0071944">
    <property type="term" value="C:cell periphery"/>
    <property type="evidence" value="ECO:0007669"/>
    <property type="project" value="UniProtKB-ARBA"/>
</dbReference>
<feature type="compositionally biased region" description="Polar residues" evidence="5">
    <location>
        <begin position="159"/>
        <end position="168"/>
    </location>
</feature>
<dbReference type="PANTHER" id="PTHR15549:SF26">
    <property type="entry name" value="AXIAL BUDDING PATTERN PROTEIN 2-RELATED"/>
    <property type="match status" value="1"/>
</dbReference>
<dbReference type="AlphaFoldDB" id="A0A167ZF98"/>
<dbReference type="InterPro" id="IPR002889">
    <property type="entry name" value="WSC_carb-bd"/>
</dbReference>
<evidence type="ECO:0000256" key="1">
    <source>
        <dbReference type="ARBA" id="ARBA00004167"/>
    </source>
</evidence>
<name>A0A167ZF98_9HYPO</name>
<dbReference type="PROSITE" id="PS51212">
    <property type="entry name" value="WSC"/>
    <property type="match status" value="1"/>
</dbReference>
<feature type="compositionally biased region" description="Polar residues" evidence="5">
    <location>
        <begin position="268"/>
        <end position="278"/>
    </location>
</feature>
<dbReference type="InterPro" id="IPR051694">
    <property type="entry name" value="Immunoregulatory_rcpt-like"/>
</dbReference>
<dbReference type="SMART" id="SM00321">
    <property type="entry name" value="WSC"/>
    <property type="match status" value="1"/>
</dbReference>
<dbReference type="OrthoDB" id="2537459at2759"/>
<protein>
    <submittedName>
        <fullName evidence="9">Carbohydrate-binding WSC</fullName>
    </submittedName>
</protein>
<reference evidence="9 10" key="1">
    <citation type="journal article" date="2016" name="Genome Biol. Evol.">
        <title>Divergent and convergent evolution of fungal pathogenicity.</title>
        <authorList>
            <person name="Shang Y."/>
            <person name="Xiao G."/>
            <person name="Zheng P."/>
            <person name="Cen K."/>
            <person name="Zhan S."/>
            <person name="Wang C."/>
        </authorList>
    </citation>
    <scope>NUCLEOTIDE SEQUENCE [LARGE SCALE GENOMIC DNA]</scope>
    <source>
        <strain evidence="9 10">RCEF 2490</strain>
    </source>
</reference>
<comment type="caution">
    <text evidence="9">The sequence shown here is derived from an EMBL/GenBank/DDBJ whole genome shotgun (WGS) entry which is preliminary data.</text>
</comment>
<feature type="region of interest" description="Disordered" evidence="5">
    <location>
        <begin position="119"/>
        <end position="168"/>
    </location>
</feature>
<keyword evidence="3 6" id="KW-1133">Transmembrane helix</keyword>
<proteinExistence type="predicted"/>
<comment type="subcellular location">
    <subcellularLocation>
        <location evidence="1">Membrane</location>
        <topology evidence="1">Single-pass membrane protein</topology>
    </subcellularLocation>
</comment>
<evidence type="ECO:0000259" key="8">
    <source>
        <dbReference type="PROSITE" id="PS51212"/>
    </source>
</evidence>
<sequence>MTGACKMASLLVVAAGWAGSITAAFDVGLCATLNTASMDKNISMFQTNGLCHDFCGPQGYAYGVTQSNSCWCSNYTPAQSSQVSKSKCNTDCPGYPSEKCGGAGLFAYVVVIGVAPSGTKGAGDGSSSTSIPDSSSTTPSISSASSASSTSSSSTSTTERPTSKIQTVTADGTIKTVTIIPTETGRAVGENQTITVHDNGLQTGAVVGIVVGVVIGVLLIAGAIMFFYFKRKKQQQQEDYQDDPSIRGSSSGMMGSSRPEMSRAPGSPGSTGNRSGNLQVDPRMDPFQQSLYARNGSRESVGTLRDDHDYSRRIQQPKVLRATNPDPDVD</sequence>
<keyword evidence="10" id="KW-1185">Reference proteome</keyword>
<evidence type="ECO:0000313" key="9">
    <source>
        <dbReference type="EMBL" id="KZZ92585.1"/>
    </source>
</evidence>
<feature type="signal peptide" evidence="7">
    <location>
        <begin position="1"/>
        <end position="23"/>
    </location>
</feature>
<feature type="chain" id="PRO_5007894972" evidence="7">
    <location>
        <begin position="24"/>
        <end position="330"/>
    </location>
</feature>
<dbReference type="PANTHER" id="PTHR15549">
    <property type="entry name" value="PAIRED IMMUNOGLOBULIN-LIKE TYPE 2 RECEPTOR"/>
    <property type="match status" value="1"/>
</dbReference>
<evidence type="ECO:0000256" key="4">
    <source>
        <dbReference type="ARBA" id="ARBA00023136"/>
    </source>
</evidence>
<feature type="domain" description="WSC" evidence="8">
    <location>
        <begin position="24"/>
        <end position="112"/>
    </location>
</feature>
<dbReference type="STRING" id="1081109.A0A167ZF98"/>
<evidence type="ECO:0000256" key="2">
    <source>
        <dbReference type="ARBA" id="ARBA00022692"/>
    </source>
</evidence>
<dbReference type="EMBL" id="AZGY01000015">
    <property type="protein sequence ID" value="KZZ92585.1"/>
    <property type="molecule type" value="Genomic_DNA"/>
</dbReference>
<feature type="transmembrane region" description="Helical" evidence="6">
    <location>
        <begin position="205"/>
        <end position="229"/>
    </location>
</feature>
<dbReference type="Pfam" id="PF05808">
    <property type="entry name" value="Podoplanin"/>
    <property type="match status" value="1"/>
</dbReference>
<keyword evidence="4 6" id="KW-0472">Membrane</keyword>
<gene>
    <name evidence="9" type="ORF">AAL_06211</name>
</gene>
<accession>A0A167ZF98</accession>
<dbReference type="Pfam" id="PF01822">
    <property type="entry name" value="WSC"/>
    <property type="match status" value="1"/>
</dbReference>
<feature type="compositionally biased region" description="Low complexity" evidence="5">
    <location>
        <begin position="246"/>
        <end position="263"/>
    </location>
</feature>
<evidence type="ECO:0000256" key="7">
    <source>
        <dbReference type="SAM" id="SignalP"/>
    </source>
</evidence>
<evidence type="ECO:0000256" key="3">
    <source>
        <dbReference type="ARBA" id="ARBA00022989"/>
    </source>
</evidence>
<dbReference type="GO" id="GO:0016020">
    <property type="term" value="C:membrane"/>
    <property type="evidence" value="ECO:0007669"/>
    <property type="project" value="UniProtKB-SubCell"/>
</dbReference>